<reference evidence="7 8" key="1">
    <citation type="journal article" date="2019" name="Int. J. Syst. Evol. Microbiol.">
        <title>The Global Catalogue of Microorganisms (GCM) 10K type strain sequencing project: providing services to taxonomists for standard genome sequencing and annotation.</title>
        <authorList>
            <consortium name="The Broad Institute Genomics Platform"/>
            <consortium name="The Broad Institute Genome Sequencing Center for Infectious Disease"/>
            <person name="Wu L."/>
            <person name="Ma J."/>
        </authorList>
    </citation>
    <scope>NUCLEOTIDE SEQUENCE [LARGE SCALE GENOMIC DNA]</scope>
    <source>
        <strain evidence="7 8">JCM 13318</strain>
    </source>
</reference>
<gene>
    <name evidence="7" type="primary">mshA</name>
    <name evidence="7" type="ORF">GCM10009690_15270</name>
</gene>
<keyword evidence="2" id="KW-0328">Glycosyltransferase</keyword>
<keyword evidence="3" id="KW-0808">Transferase</keyword>
<dbReference type="RefSeq" id="WP_173151223.1">
    <property type="nucleotide sequence ID" value="NZ_BAAALX010000009.1"/>
</dbReference>
<organism evidence="7 8">
    <name type="scientific">Brevibacterium permense</name>
    <dbReference type="NCBI Taxonomy" id="234834"/>
    <lineage>
        <taxon>Bacteria</taxon>
        <taxon>Bacillati</taxon>
        <taxon>Actinomycetota</taxon>
        <taxon>Actinomycetes</taxon>
        <taxon>Micrococcales</taxon>
        <taxon>Brevibacteriaceae</taxon>
        <taxon>Brevibacterium</taxon>
    </lineage>
</organism>
<evidence type="ECO:0000256" key="2">
    <source>
        <dbReference type="ARBA" id="ARBA00022676"/>
    </source>
</evidence>
<dbReference type="Gene3D" id="3.40.50.2000">
    <property type="entry name" value="Glycogen Phosphorylase B"/>
    <property type="match status" value="2"/>
</dbReference>
<dbReference type="InterPro" id="IPR050194">
    <property type="entry name" value="Glycosyltransferase_grp1"/>
</dbReference>
<dbReference type="Pfam" id="PF00534">
    <property type="entry name" value="Glycos_transf_1"/>
    <property type="match status" value="1"/>
</dbReference>
<accession>A0ABN2A7Q5</accession>
<feature type="region of interest" description="Disordered" evidence="4">
    <location>
        <begin position="150"/>
        <end position="175"/>
    </location>
</feature>
<evidence type="ECO:0000259" key="5">
    <source>
        <dbReference type="Pfam" id="PF00534"/>
    </source>
</evidence>
<dbReference type="Pfam" id="PF13579">
    <property type="entry name" value="Glyco_trans_4_4"/>
    <property type="match status" value="1"/>
</dbReference>
<evidence type="ECO:0000259" key="6">
    <source>
        <dbReference type="Pfam" id="PF13579"/>
    </source>
</evidence>
<feature type="domain" description="Glycosyl transferase family 1" evidence="5">
    <location>
        <begin position="259"/>
        <end position="438"/>
    </location>
</feature>
<evidence type="ECO:0000256" key="3">
    <source>
        <dbReference type="ARBA" id="ARBA00022679"/>
    </source>
</evidence>
<proteinExistence type="predicted"/>
<dbReference type="InterPro" id="IPR001296">
    <property type="entry name" value="Glyco_trans_1"/>
</dbReference>
<dbReference type="InterPro" id="IPR028098">
    <property type="entry name" value="Glyco_trans_4-like_N"/>
</dbReference>
<dbReference type="PANTHER" id="PTHR45947">
    <property type="entry name" value="SULFOQUINOVOSYL TRANSFERASE SQD2"/>
    <property type="match status" value="1"/>
</dbReference>
<feature type="region of interest" description="Disordered" evidence="4">
    <location>
        <begin position="1"/>
        <end position="20"/>
    </location>
</feature>
<sequence>MRISVLSLHTSPVAQPGQGDAGGMNVYVDQSVRALAAAGHRVDVFTADPGGLDGTGGSAEVAVDGAGAGRGRGAGPSEGQSARLEITESITLHHLAVGAATKDELADAIDELADLLNTHPDFRSADLIWSHYWISAEAALRARDNAVDNAAEAGDSSTESGDSGADAVAGAGQDRAAQAPIAVSMHTIGAVKNRDSDTSHERPQRLEAEERIAAEADLLVAATPAEGRDLVSELHADPDSVVVARPGVDHALYAPDSQSDARKRLGFDPDEAIVLYVGRMQFIKGTDVAVDALAELRERNPHLASRTRGILLGAASGAGVEAGGGAVRASSAYLRELTAAIASEPSVEVRPPVPSHILVDYYRAADVLIVPSRSESFGLVAAEAAASGLPAIASAVGGLPEIVEHGHSGLLIADHNPHHWATAIETLLTDTQLRAELAGHAVDRAERFDWGHTVAAVLDAVPDISGISARRSEALGAC</sequence>
<dbReference type="SUPFAM" id="SSF53756">
    <property type="entry name" value="UDP-Glycosyltransferase/glycogen phosphorylase"/>
    <property type="match status" value="1"/>
</dbReference>
<dbReference type="Proteomes" id="UP001500177">
    <property type="component" value="Unassembled WGS sequence"/>
</dbReference>
<name>A0ABN2A7Q5_9MICO</name>
<feature type="compositionally biased region" description="Low complexity" evidence="4">
    <location>
        <begin position="160"/>
        <end position="175"/>
    </location>
</feature>
<dbReference type="PANTHER" id="PTHR45947:SF3">
    <property type="entry name" value="SULFOQUINOVOSYL TRANSFERASE SQD2"/>
    <property type="match status" value="1"/>
</dbReference>
<evidence type="ECO:0000256" key="4">
    <source>
        <dbReference type="SAM" id="MobiDB-lite"/>
    </source>
</evidence>
<keyword evidence="8" id="KW-1185">Reference proteome</keyword>
<feature type="domain" description="Glycosyltransferase subfamily 4-like N-terminal" evidence="6">
    <location>
        <begin position="22"/>
        <end position="143"/>
    </location>
</feature>
<evidence type="ECO:0000256" key="1">
    <source>
        <dbReference type="ARBA" id="ARBA00021292"/>
    </source>
</evidence>
<dbReference type="EMBL" id="BAAALX010000009">
    <property type="protein sequence ID" value="GAA1513273.1"/>
    <property type="molecule type" value="Genomic_DNA"/>
</dbReference>
<evidence type="ECO:0000313" key="8">
    <source>
        <dbReference type="Proteomes" id="UP001500177"/>
    </source>
</evidence>
<comment type="caution">
    <text evidence="7">The sequence shown here is derived from an EMBL/GenBank/DDBJ whole genome shotgun (WGS) entry which is preliminary data.</text>
</comment>
<evidence type="ECO:0000313" key="7">
    <source>
        <dbReference type="EMBL" id="GAA1513273.1"/>
    </source>
</evidence>
<protein>
    <recommendedName>
        <fullName evidence="1">D-inositol 3-phosphate glycosyltransferase</fullName>
    </recommendedName>
</protein>